<reference evidence="3" key="1">
    <citation type="submission" date="2015-06" db="UniProtKB">
        <authorList>
            <consortium name="EnsemblPlants"/>
        </authorList>
    </citation>
    <scope>IDENTIFICATION</scope>
</reference>
<accession>M8C4L4</accession>
<organism evidence="3">
    <name type="scientific">Aegilops tauschii</name>
    <name type="common">Tausch's goatgrass</name>
    <name type="synonym">Aegilops squarrosa</name>
    <dbReference type="NCBI Taxonomy" id="37682"/>
    <lineage>
        <taxon>Eukaryota</taxon>
        <taxon>Viridiplantae</taxon>
        <taxon>Streptophyta</taxon>
        <taxon>Embryophyta</taxon>
        <taxon>Tracheophyta</taxon>
        <taxon>Spermatophyta</taxon>
        <taxon>Magnoliopsida</taxon>
        <taxon>Liliopsida</taxon>
        <taxon>Poales</taxon>
        <taxon>Poaceae</taxon>
        <taxon>BOP clade</taxon>
        <taxon>Pooideae</taxon>
        <taxon>Triticodae</taxon>
        <taxon>Triticeae</taxon>
        <taxon>Triticinae</taxon>
        <taxon>Aegilops</taxon>
    </lineage>
</organism>
<keyword evidence="2" id="KW-1133">Transmembrane helix</keyword>
<feature type="transmembrane region" description="Helical" evidence="2">
    <location>
        <begin position="69"/>
        <end position="88"/>
    </location>
</feature>
<evidence type="ECO:0000256" key="1">
    <source>
        <dbReference type="SAM" id="MobiDB-lite"/>
    </source>
</evidence>
<feature type="compositionally biased region" description="Basic and acidic residues" evidence="1">
    <location>
        <begin position="131"/>
        <end position="148"/>
    </location>
</feature>
<protein>
    <submittedName>
        <fullName evidence="3">Uncharacterized protein</fullName>
    </submittedName>
</protein>
<keyword evidence="2" id="KW-0812">Transmembrane</keyword>
<proteinExistence type="predicted"/>
<sequence length="174" mass="19538">MPPAPPNDGDRDAAALTRASFHLPQLVFPPTTVVGLRRPPEAPEGRGGPWRSYKIQQPDLCFLFHKKLFLAYMKGCMLFILQCFLNMVKDSGQWIKSRCQVDFFPADLLIVKMHKGLIAQALDVGKIEVPSPKEESSSTDSEASRDTENFDTSGDDDNDRNHKHRRPLPCSCIL</sequence>
<evidence type="ECO:0000313" key="3">
    <source>
        <dbReference type="EnsemblPlants" id="EMT29189"/>
    </source>
</evidence>
<evidence type="ECO:0000256" key="2">
    <source>
        <dbReference type="SAM" id="Phobius"/>
    </source>
</evidence>
<name>M8C4L4_AEGTA</name>
<keyword evidence="2" id="KW-0472">Membrane</keyword>
<dbReference type="EnsemblPlants" id="EMT29189">
    <property type="protein sequence ID" value="EMT29189"/>
    <property type="gene ID" value="F775_24122"/>
</dbReference>
<dbReference type="AlphaFoldDB" id="M8C4L4"/>
<feature type="region of interest" description="Disordered" evidence="1">
    <location>
        <begin position="129"/>
        <end position="174"/>
    </location>
</feature>